<organism evidence="5 6">
    <name type="scientific">Paraflavisolibacter caeni</name>
    <dbReference type="NCBI Taxonomy" id="2982496"/>
    <lineage>
        <taxon>Bacteria</taxon>
        <taxon>Pseudomonadati</taxon>
        <taxon>Bacteroidota</taxon>
        <taxon>Chitinophagia</taxon>
        <taxon>Chitinophagales</taxon>
        <taxon>Chitinophagaceae</taxon>
        <taxon>Paraflavisolibacter</taxon>
    </lineage>
</organism>
<dbReference type="HAMAP" id="MF_00528">
    <property type="entry name" value="Maf"/>
    <property type="match status" value="1"/>
</dbReference>
<evidence type="ECO:0000313" key="5">
    <source>
        <dbReference type="EMBL" id="MCU7551526.1"/>
    </source>
</evidence>
<dbReference type="Proteomes" id="UP001155483">
    <property type="component" value="Unassembled WGS sequence"/>
</dbReference>
<comment type="similarity">
    <text evidence="4">Belongs to the Maf family. YhdE subfamily.</text>
</comment>
<dbReference type="GO" id="GO:0009117">
    <property type="term" value="P:nucleotide metabolic process"/>
    <property type="evidence" value="ECO:0007669"/>
    <property type="project" value="UniProtKB-KW"/>
</dbReference>
<evidence type="ECO:0000256" key="3">
    <source>
        <dbReference type="ARBA" id="ARBA00023080"/>
    </source>
</evidence>
<comment type="caution">
    <text evidence="5">The sequence shown here is derived from an EMBL/GenBank/DDBJ whole genome shotgun (WGS) entry which is preliminary data.</text>
</comment>
<feature type="site" description="Important for substrate specificity" evidence="4">
    <location>
        <position position="15"/>
    </location>
</feature>
<accession>A0A9X3B9N1</accession>
<dbReference type="EC" id="3.6.1.9" evidence="4"/>
<comment type="catalytic activity">
    <reaction evidence="4">
        <text>UTP + H2O = UMP + diphosphate + H(+)</text>
        <dbReference type="Rhea" id="RHEA:29395"/>
        <dbReference type="ChEBI" id="CHEBI:15377"/>
        <dbReference type="ChEBI" id="CHEBI:15378"/>
        <dbReference type="ChEBI" id="CHEBI:33019"/>
        <dbReference type="ChEBI" id="CHEBI:46398"/>
        <dbReference type="ChEBI" id="CHEBI:57865"/>
        <dbReference type="EC" id="3.6.1.9"/>
    </reaction>
</comment>
<feature type="site" description="Important for substrate specificity" evidence="4">
    <location>
        <position position="155"/>
    </location>
</feature>
<name>A0A9X3B9N1_9BACT</name>
<evidence type="ECO:0000256" key="2">
    <source>
        <dbReference type="ARBA" id="ARBA00022801"/>
    </source>
</evidence>
<feature type="site" description="Important for substrate specificity" evidence="4">
    <location>
        <position position="74"/>
    </location>
</feature>
<dbReference type="GO" id="GO:0047429">
    <property type="term" value="F:nucleoside triphosphate diphosphatase activity"/>
    <property type="evidence" value="ECO:0007669"/>
    <property type="project" value="UniProtKB-EC"/>
</dbReference>
<dbReference type="PANTHER" id="PTHR43213:SF5">
    <property type="entry name" value="BIFUNCTIONAL DTTP_UTP PYROPHOSPHATASE_METHYLTRANSFERASE PROTEIN-RELATED"/>
    <property type="match status" value="1"/>
</dbReference>
<dbReference type="Gene3D" id="3.90.950.10">
    <property type="match status" value="1"/>
</dbReference>
<keyword evidence="3 4" id="KW-0546">Nucleotide metabolism</keyword>
<reference evidence="5" key="1">
    <citation type="submission" date="2022-09" db="EMBL/GenBank/DDBJ databases">
        <authorList>
            <person name="Yuan C."/>
            <person name="Ke Z."/>
        </authorList>
    </citation>
    <scope>NUCLEOTIDE SEQUENCE</scope>
    <source>
        <strain evidence="5">LB-8</strain>
    </source>
</reference>
<sequence length="188" mass="21046">MIPKTKYILASQSPRRKQLLEWAEIDFEVVVSNTDESFPSHLTPVEAAVFIARQKAEAVSAQVKDNRVVIAADTIVVLNNEIIGKPKDREDALKILAKLSGNIHQVITGVAITNGMEHYFADTTEVEFHTLTPQQIEFYVDKYQPYDKAGAYAIQEWIGVVGIKRIDGDFYNVMGLPVSRVVQALNSR</sequence>
<dbReference type="EMBL" id="JAOTIF010000021">
    <property type="protein sequence ID" value="MCU7551526.1"/>
    <property type="molecule type" value="Genomic_DNA"/>
</dbReference>
<comment type="cofactor">
    <cofactor evidence="1 4">
        <name>a divalent metal cation</name>
        <dbReference type="ChEBI" id="CHEBI:60240"/>
    </cofactor>
</comment>
<evidence type="ECO:0000313" key="6">
    <source>
        <dbReference type="Proteomes" id="UP001155483"/>
    </source>
</evidence>
<dbReference type="SUPFAM" id="SSF52972">
    <property type="entry name" value="ITPase-like"/>
    <property type="match status" value="1"/>
</dbReference>
<dbReference type="PIRSF" id="PIRSF006305">
    <property type="entry name" value="Maf"/>
    <property type="match status" value="1"/>
</dbReference>
<gene>
    <name evidence="5" type="ORF">OCK74_20565</name>
</gene>
<reference evidence="5" key="2">
    <citation type="submission" date="2023-04" db="EMBL/GenBank/DDBJ databases">
        <title>Paracnuella aquatica gen. nov., sp. nov., a member of the family Chitinophagaceae isolated from a hot spring.</title>
        <authorList>
            <person name="Wang C."/>
        </authorList>
    </citation>
    <scope>NUCLEOTIDE SEQUENCE</scope>
    <source>
        <strain evidence="5">LB-8</strain>
    </source>
</reference>
<evidence type="ECO:0000256" key="1">
    <source>
        <dbReference type="ARBA" id="ARBA00001968"/>
    </source>
</evidence>
<comment type="function">
    <text evidence="4">Nucleoside triphosphate pyrophosphatase that hydrolyzes dTTP and UTP. May have a dual role in cell division arrest and in preventing the incorporation of modified nucleotides into cellular nucleic acids.</text>
</comment>
<dbReference type="RefSeq" id="WP_279298965.1">
    <property type="nucleotide sequence ID" value="NZ_JAOTIF010000021.1"/>
</dbReference>
<dbReference type="NCBIfam" id="TIGR00172">
    <property type="entry name" value="maf"/>
    <property type="match status" value="1"/>
</dbReference>
<dbReference type="Pfam" id="PF02545">
    <property type="entry name" value="Maf"/>
    <property type="match status" value="1"/>
</dbReference>
<comment type="catalytic activity">
    <reaction evidence="4">
        <text>dTTP + H2O = dTMP + diphosphate + H(+)</text>
        <dbReference type="Rhea" id="RHEA:28534"/>
        <dbReference type="ChEBI" id="CHEBI:15377"/>
        <dbReference type="ChEBI" id="CHEBI:15378"/>
        <dbReference type="ChEBI" id="CHEBI:33019"/>
        <dbReference type="ChEBI" id="CHEBI:37568"/>
        <dbReference type="ChEBI" id="CHEBI:63528"/>
        <dbReference type="EC" id="3.6.1.9"/>
    </reaction>
</comment>
<dbReference type="AlphaFoldDB" id="A0A9X3B9N1"/>
<dbReference type="CDD" id="cd00555">
    <property type="entry name" value="Maf"/>
    <property type="match status" value="1"/>
</dbReference>
<evidence type="ECO:0000256" key="4">
    <source>
        <dbReference type="HAMAP-Rule" id="MF_00528"/>
    </source>
</evidence>
<feature type="active site" description="Proton acceptor" evidence="4">
    <location>
        <position position="73"/>
    </location>
</feature>
<protein>
    <recommendedName>
        <fullName evidence="4">dTTP/UTP pyrophosphatase</fullName>
        <shortName evidence="4">dTTPase/UTPase</shortName>
        <ecNumber evidence="4">3.6.1.9</ecNumber>
    </recommendedName>
    <alternativeName>
        <fullName evidence="4">Nucleoside triphosphate pyrophosphatase</fullName>
    </alternativeName>
    <alternativeName>
        <fullName evidence="4">Nucleotide pyrophosphatase</fullName>
        <shortName evidence="4">Nucleotide PPase</shortName>
    </alternativeName>
</protein>
<dbReference type="PANTHER" id="PTHR43213">
    <property type="entry name" value="BIFUNCTIONAL DTTP/UTP PYROPHOSPHATASE/METHYLTRANSFERASE PROTEIN-RELATED"/>
    <property type="match status" value="1"/>
</dbReference>
<comment type="subcellular location">
    <subcellularLocation>
        <location evidence="4">Cytoplasm</location>
    </subcellularLocation>
</comment>
<proteinExistence type="inferred from homology"/>
<dbReference type="GO" id="GO:0005737">
    <property type="term" value="C:cytoplasm"/>
    <property type="evidence" value="ECO:0007669"/>
    <property type="project" value="UniProtKB-SubCell"/>
</dbReference>
<dbReference type="InterPro" id="IPR029001">
    <property type="entry name" value="ITPase-like_fam"/>
</dbReference>
<keyword evidence="2 4" id="KW-0378">Hydrolase</keyword>
<keyword evidence="4" id="KW-0963">Cytoplasm</keyword>
<comment type="caution">
    <text evidence="4">Lacks conserved residue(s) required for the propagation of feature annotation.</text>
</comment>
<keyword evidence="6" id="KW-1185">Reference proteome</keyword>
<dbReference type="InterPro" id="IPR003697">
    <property type="entry name" value="Maf-like"/>
</dbReference>